<evidence type="ECO:0000313" key="1">
    <source>
        <dbReference type="EMBL" id="QHT22744.1"/>
    </source>
</evidence>
<accession>A0A6C0E149</accession>
<protein>
    <submittedName>
        <fullName evidence="1">Uncharacterized protein</fullName>
    </submittedName>
</protein>
<organism evidence="1">
    <name type="scientific">viral metagenome</name>
    <dbReference type="NCBI Taxonomy" id="1070528"/>
    <lineage>
        <taxon>unclassified sequences</taxon>
        <taxon>metagenomes</taxon>
        <taxon>organismal metagenomes</taxon>
    </lineage>
</organism>
<name>A0A6C0E149_9ZZZZ</name>
<proteinExistence type="predicted"/>
<dbReference type="EMBL" id="MN739720">
    <property type="protein sequence ID" value="QHT22744.1"/>
    <property type="molecule type" value="Genomic_DNA"/>
</dbReference>
<reference evidence="1" key="1">
    <citation type="journal article" date="2020" name="Nature">
        <title>Giant virus diversity and host interactions through global metagenomics.</title>
        <authorList>
            <person name="Schulz F."/>
            <person name="Roux S."/>
            <person name="Paez-Espino D."/>
            <person name="Jungbluth S."/>
            <person name="Walsh D.A."/>
            <person name="Denef V.J."/>
            <person name="McMahon K.D."/>
            <person name="Konstantinidis K.T."/>
            <person name="Eloe-Fadrosh E.A."/>
            <person name="Kyrpides N.C."/>
            <person name="Woyke T."/>
        </authorList>
    </citation>
    <scope>NUCLEOTIDE SEQUENCE</scope>
    <source>
        <strain evidence="1">GVMAG-M-3300023179-114</strain>
    </source>
</reference>
<dbReference type="AlphaFoldDB" id="A0A6C0E149"/>
<sequence>MSSLNNFEIPLPDQFEKYNEETRNTIMQYLSELSSIQQKAYCIAYHHLGSSFNILKSNGYIEWKKEKTRDK</sequence>